<name>A0A9X9PZ08_GULGU</name>
<dbReference type="InterPro" id="IPR036179">
    <property type="entry name" value="Ig-like_dom_sf"/>
</dbReference>
<dbReference type="Pfam" id="PF07686">
    <property type="entry name" value="V-set"/>
    <property type="match status" value="1"/>
</dbReference>
<comment type="caution">
    <text evidence="3">The sequence shown here is derived from an EMBL/GenBank/DDBJ whole genome shotgun (WGS) entry which is preliminary data.</text>
</comment>
<evidence type="ECO:0000259" key="2">
    <source>
        <dbReference type="Pfam" id="PF07686"/>
    </source>
</evidence>
<evidence type="ECO:0000313" key="3">
    <source>
        <dbReference type="EMBL" id="VCW78523.1"/>
    </source>
</evidence>
<keyword evidence="4" id="KW-1185">Reference proteome</keyword>
<gene>
    <name evidence="3" type="ORF">BN2614_LOCUS1</name>
</gene>
<evidence type="ECO:0000313" key="4">
    <source>
        <dbReference type="Proteomes" id="UP000269945"/>
    </source>
</evidence>
<dbReference type="AlphaFoldDB" id="A0A9X9PZ08"/>
<keyword evidence="1" id="KW-0472">Membrane</keyword>
<dbReference type="InterPro" id="IPR013106">
    <property type="entry name" value="Ig_V-set"/>
</dbReference>
<sequence length="127" mass="13731">MLLSQCTRSPSQPVLTQPHSRSASLGATTILTSTLTSGFSVGSYYINWYKQKPGSPPQCLLYYILDSDKHQGSLVSVSSLDPKMSQPMQGSCSFLGCNLRISLTIIVLQLMAMGAATILTVSQITRK</sequence>
<dbReference type="SUPFAM" id="SSF48726">
    <property type="entry name" value="Immunoglobulin"/>
    <property type="match status" value="1"/>
</dbReference>
<organism evidence="3 4">
    <name type="scientific">Gulo gulo</name>
    <name type="common">Wolverine</name>
    <name type="synonym">Gluton</name>
    <dbReference type="NCBI Taxonomy" id="48420"/>
    <lineage>
        <taxon>Eukaryota</taxon>
        <taxon>Metazoa</taxon>
        <taxon>Chordata</taxon>
        <taxon>Craniata</taxon>
        <taxon>Vertebrata</taxon>
        <taxon>Euteleostomi</taxon>
        <taxon>Mammalia</taxon>
        <taxon>Eutheria</taxon>
        <taxon>Laurasiatheria</taxon>
        <taxon>Carnivora</taxon>
        <taxon>Caniformia</taxon>
        <taxon>Musteloidea</taxon>
        <taxon>Mustelidae</taxon>
        <taxon>Guloninae</taxon>
        <taxon>Gulo</taxon>
    </lineage>
</organism>
<feature type="transmembrane region" description="Helical" evidence="1">
    <location>
        <begin position="101"/>
        <end position="121"/>
    </location>
</feature>
<dbReference type="EMBL" id="CYRY02010224">
    <property type="protein sequence ID" value="VCW78523.1"/>
    <property type="molecule type" value="Genomic_DNA"/>
</dbReference>
<reference evidence="3 4" key="1">
    <citation type="submission" date="2018-10" db="EMBL/GenBank/DDBJ databases">
        <authorList>
            <person name="Ekblom R."/>
            <person name="Jareborg N."/>
        </authorList>
    </citation>
    <scope>NUCLEOTIDE SEQUENCE [LARGE SCALE GENOMIC DNA]</scope>
    <source>
        <tissue evidence="3">Muscle</tissue>
    </source>
</reference>
<dbReference type="Proteomes" id="UP000269945">
    <property type="component" value="Unassembled WGS sequence"/>
</dbReference>
<dbReference type="Gene3D" id="2.60.40.10">
    <property type="entry name" value="Immunoglobulins"/>
    <property type="match status" value="1"/>
</dbReference>
<dbReference type="InterPro" id="IPR013783">
    <property type="entry name" value="Ig-like_fold"/>
</dbReference>
<accession>A0A9X9PZ08</accession>
<keyword evidence="1" id="KW-0812">Transmembrane</keyword>
<feature type="domain" description="Immunoglobulin V-set" evidence="2">
    <location>
        <begin position="16"/>
        <end position="71"/>
    </location>
</feature>
<keyword evidence="1" id="KW-1133">Transmembrane helix</keyword>
<proteinExistence type="predicted"/>
<evidence type="ECO:0000256" key="1">
    <source>
        <dbReference type="SAM" id="Phobius"/>
    </source>
</evidence>
<protein>
    <recommendedName>
        <fullName evidence="2">Immunoglobulin V-set domain-containing protein</fullName>
    </recommendedName>
</protein>